<accession>A0A0C9Y1N3</accession>
<keyword evidence="2" id="KW-1185">Reference proteome</keyword>
<evidence type="ECO:0000313" key="1">
    <source>
        <dbReference type="EMBL" id="KIK18605.1"/>
    </source>
</evidence>
<dbReference type="AlphaFoldDB" id="A0A0C9Y1N3"/>
<proteinExistence type="predicted"/>
<dbReference type="Proteomes" id="UP000054018">
    <property type="component" value="Unassembled WGS sequence"/>
</dbReference>
<name>A0A0C9Y1N3_9AGAM</name>
<organism evidence="1 2">
    <name type="scientific">Pisolithus microcarpus 441</name>
    <dbReference type="NCBI Taxonomy" id="765257"/>
    <lineage>
        <taxon>Eukaryota</taxon>
        <taxon>Fungi</taxon>
        <taxon>Dikarya</taxon>
        <taxon>Basidiomycota</taxon>
        <taxon>Agaricomycotina</taxon>
        <taxon>Agaricomycetes</taxon>
        <taxon>Agaricomycetidae</taxon>
        <taxon>Boletales</taxon>
        <taxon>Sclerodermatineae</taxon>
        <taxon>Pisolithaceae</taxon>
        <taxon>Pisolithus</taxon>
    </lineage>
</organism>
<dbReference type="HOGENOM" id="CLU_2224244_0_0_1"/>
<dbReference type="EMBL" id="KN833801">
    <property type="protein sequence ID" value="KIK18605.1"/>
    <property type="molecule type" value="Genomic_DNA"/>
</dbReference>
<sequence>MRFQTRDFVCFTRLAREKQVWQASLKVLTNQRNLFVSNRSAVELRADDCCTEGYIDVIPEFKWKGVRQYLLCITSNGIGVLHSTVKATSTSYSHNNTLRQSSTQGK</sequence>
<evidence type="ECO:0000313" key="2">
    <source>
        <dbReference type="Proteomes" id="UP000054018"/>
    </source>
</evidence>
<protein>
    <submittedName>
        <fullName evidence="1">Uncharacterized protein</fullName>
    </submittedName>
</protein>
<gene>
    <name evidence="1" type="ORF">PISMIDRAFT_181794</name>
</gene>
<reference evidence="2" key="2">
    <citation type="submission" date="2015-01" db="EMBL/GenBank/DDBJ databases">
        <title>Evolutionary Origins and Diversification of the Mycorrhizal Mutualists.</title>
        <authorList>
            <consortium name="DOE Joint Genome Institute"/>
            <consortium name="Mycorrhizal Genomics Consortium"/>
            <person name="Kohler A."/>
            <person name="Kuo A."/>
            <person name="Nagy L.G."/>
            <person name="Floudas D."/>
            <person name="Copeland A."/>
            <person name="Barry K.W."/>
            <person name="Cichocki N."/>
            <person name="Veneault-Fourrey C."/>
            <person name="LaButti K."/>
            <person name="Lindquist E.A."/>
            <person name="Lipzen A."/>
            <person name="Lundell T."/>
            <person name="Morin E."/>
            <person name="Murat C."/>
            <person name="Riley R."/>
            <person name="Ohm R."/>
            <person name="Sun H."/>
            <person name="Tunlid A."/>
            <person name="Henrissat B."/>
            <person name="Grigoriev I.V."/>
            <person name="Hibbett D.S."/>
            <person name="Martin F."/>
        </authorList>
    </citation>
    <scope>NUCLEOTIDE SEQUENCE [LARGE SCALE GENOMIC DNA]</scope>
    <source>
        <strain evidence="2">441</strain>
    </source>
</reference>
<reference evidence="1 2" key="1">
    <citation type="submission" date="2014-04" db="EMBL/GenBank/DDBJ databases">
        <authorList>
            <consortium name="DOE Joint Genome Institute"/>
            <person name="Kuo A."/>
            <person name="Kohler A."/>
            <person name="Costa M.D."/>
            <person name="Nagy L.G."/>
            <person name="Floudas D."/>
            <person name="Copeland A."/>
            <person name="Barry K.W."/>
            <person name="Cichocki N."/>
            <person name="Veneault-Fourrey C."/>
            <person name="LaButti K."/>
            <person name="Lindquist E.A."/>
            <person name="Lipzen A."/>
            <person name="Lundell T."/>
            <person name="Morin E."/>
            <person name="Murat C."/>
            <person name="Sun H."/>
            <person name="Tunlid A."/>
            <person name="Henrissat B."/>
            <person name="Grigoriev I.V."/>
            <person name="Hibbett D.S."/>
            <person name="Martin F."/>
            <person name="Nordberg H.P."/>
            <person name="Cantor M.N."/>
            <person name="Hua S.X."/>
        </authorList>
    </citation>
    <scope>NUCLEOTIDE SEQUENCE [LARGE SCALE GENOMIC DNA]</scope>
    <source>
        <strain evidence="1 2">441</strain>
    </source>
</reference>